<sequence>MLLLHSRMQQGAGTPPPTPTQGPRAISAEKQLKGTALPTRSWAGVTGQRKPLAGLLLVSRGGGFPPRHCQGLQLHTVNSDCGGTFSHGQGPGRDWDRGPPAEEVLSAPRKSASSPPSV</sequence>
<name>A0A6B0RBH0_9CETA</name>
<reference evidence="2" key="1">
    <citation type="submission" date="2019-10" db="EMBL/GenBank/DDBJ databases">
        <title>The sequence and de novo assembly of the wild yak genome.</title>
        <authorList>
            <person name="Liu Y."/>
        </authorList>
    </citation>
    <scope>NUCLEOTIDE SEQUENCE [LARGE SCALE GENOMIC DNA]</scope>
    <source>
        <strain evidence="2">WY2019</strain>
    </source>
</reference>
<comment type="caution">
    <text evidence="2">The sequence shown here is derived from an EMBL/GenBank/DDBJ whole genome shotgun (WGS) entry which is preliminary data.</text>
</comment>
<evidence type="ECO:0000256" key="1">
    <source>
        <dbReference type="SAM" id="MobiDB-lite"/>
    </source>
</evidence>
<protein>
    <submittedName>
        <fullName evidence="2">Uncharacterized protein</fullName>
    </submittedName>
</protein>
<keyword evidence="3" id="KW-1185">Reference proteome</keyword>
<dbReference type="AlphaFoldDB" id="A0A6B0RBH0"/>
<evidence type="ECO:0000313" key="3">
    <source>
        <dbReference type="Proteomes" id="UP000322234"/>
    </source>
</evidence>
<feature type="region of interest" description="Disordered" evidence="1">
    <location>
        <begin position="1"/>
        <end position="24"/>
    </location>
</feature>
<proteinExistence type="predicted"/>
<dbReference type="EMBL" id="VBQZ03000034">
    <property type="protein sequence ID" value="MXQ86622.1"/>
    <property type="molecule type" value="Genomic_DNA"/>
</dbReference>
<dbReference type="Proteomes" id="UP000322234">
    <property type="component" value="Unassembled WGS sequence"/>
</dbReference>
<feature type="compositionally biased region" description="Low complexity" evidence="1">
    <location>
        <begin position="106"/>
        <end position="118"/>
    </location>
</feature>
<organism evidence="2 3">
    <name type="scientific">Bos mutus</name>
    <name type="common">wild yak</name>
    <dbReference type="NCBI Taxonomy" id="72004"/>
    <lineage>
        <taxon>Eukaryota</taxon>
        <taxon>Metazoa</taxon>
        <taxon>Chordata</taxon>
        <taxon>Craniata</taxon>
        <taxon>Vertebrata</taxon>
        <taxon>Euteleostomi</taxon>
        <taxon>Mammalia</taxon>
        <taxon>Eutheria</taxon>
        <taxon>Laurasiatheria</taxon>
        <taxon>Artiodactyla</taxon>
        <taxon>Ruminantia</taxon>
        <taxon>Pecora</taxon>
        <taxon>Bovidae</taxon>
        <taxon>Bovinae</taxon>
        <taxon>Bos</taxon>
    </lineage>
</organism>
<evidence type="ECO:0000313" key="2">
    <source>
        <dbReference type="EMBL" id="MXQ86622.1"/>
    </source>
</evidence>
<accession>A0A6B0RBH0</accession>
<feature type="region of interest" description="Disordered" evidence="1">
    <location>
        <begin position="80"/>
        <end position="118"/>
    </location>
</feature>
<gene>
    <name evidence="2" type="ORF">E5288_WYG013087</name>
</gene>